<dbReference type="OrthoDB" id="10069847at2759"/>
<gene>
    <name evidence="2" type="ORF">FWK35_00021237</name>
</gene>
<evidence type="ECO:0000313" key="2">
    <source>
        <dbReference type="EMBL" id="KAF0749998.1"/>
    </source>
</evidence>
<reference evidence="2 3" key="1">
    <citation type="submission" date="2019-08" db="EMBL/GenBank/DDBJ databases">
        <title>Whole genome of Aphis craccivora.</title>
        <authorList>
            <person name="Voronova N.V."/>
            <person name="Shulinski R.S."/>
            <person name="Bandarenka Y.V."/>
            <person name="Zhorov D.G."/>
            <person name="Warner D."/>
        </authorList>
    </citation>
    <scope>NUCLEOTIDE SEQUENCE [LARGE SCALE GENOMIC DNA]</scope>
    <source>
        <strain evidence="2">180601</strain>
        <tissue evidence="2">Whole Body</tissue>
    </source>
</reference>
<sequence length="561" mass="64553">DDEDNLPRLAVEYGPPNPALDPLLNQIKGRYIVDGQHFLKSIRSLEIHRERCVKSTQGWFKLVKSRSLALFWYLDFECPFCKECRTVTNEPLHTDTEKKLNNQECHKKLTIAESTVWGVISAGSGFRQLEEIFSHLGIKCMSNSTFMKLEQNIGENWKTVFTDEMIQAGREEKMLALRNGDVTEQGIPYITVIVDGGWSHRSFGHRYTASSGVACVIGWRTKKLLYVGVRNKYCYTCEYRKRNNISTEHEVCYKNWNGTSAAMESDMIVEAFCSSMDIHGLQYRVMIGDGDSSTFKKIKENVPYGRHVIKRECANHVVKNYTKALFNLQKQLGNNGKKILPNTKIMKLKVLARMAITYSYNSKHKLGVESLRADLKNGPKHVFNIHTHCKSYYCKTSTENSVNISSLLFEKIIEKINDVLKMLVQKAPQLTTNDTSNLAENYMSLIAKFSGGKQINRGNKGSYTHRSFGAALDFQLGPEWSYKTWKKVATSPYSPLKKFGMKKKLQIEYKRRSLTNSFNKKKLINETKKKKLFENRGEEDYGEYCQKLDMDEETFEIEKKT</sequence>
<proteinExistence type="predicted"/>
<keyword evidence="3" id="KW-1185">Reference proteome</keyword>
<dbReference type="AlphaFoldDB" id="A0A6G0Y6P2"/>
<name>A0A6G0Y6P2_APHCR</name>
<feature type="domain" description="Mutator-like transposase" evidence="1">
    <location>
        <begin position="29"/>
        <end position="394"/>
    </location>
</feature>
<organism evidence="2 3">
    <name type="scientific">Aphis craccivora</name>
    <name type="common">Cowpea aphid</name>
    <dbReference type="NCBI Taxonomy" id="307492"/>
    <lineage>
        <taxon>Eukaryota</taxon>
        <taxon>Metazoa</taxon>
        <taxon>Ecdysozoa</taxon>
        <taxon>Arthropoda</taxon>
        <taxon>Hexapoda</taxon>
        <taxon>Insecta</taxon>
        <taxon>Pterygota</taxon>
        <taxon>Neoptera</taxon>
        <taxon>Paraneoptera</taxon>
        <taxon>Hemiptera</taxon>
        <taxon>Sternorrhyncha</taxon>
        <taxon>Aphidomorpha</taxon>
        <taxon>Aphidoidea</taxon>
        <taxon>Aphididae</taxon>
        <taxon>Aphidini</taxon>
        <taxon>Aphis</taxon>
        <taxon>Aphis</taxon>
    </lineage>
</organism>
<dbReference type="EMBL" id="VUJU01005892">
    <property type="protein sequence ID" value="KAF0749998.1"/>
    <property type="molecule type" value="Genomic_DNA"/>
</dbReference>
<feature type="non-terminal residue" evidence="2">
    <location>
        <position position="1"/>
    </location>
</feature>
<dbReference type="Proteomes" id="UP000478052">
    <property type="component" value="Unassembled WGS sequence"/>
</dbReference>
<comment type="caution">
    <text evidence="2">The sequence shown here is derived from an EMBL/GenBank/DDBJ whole genome shotgun (WGS) entry which is preliminary data.</text>
</comment>
<evidence type="ECO:0000313" key="3">
    <source>
        <dbReference type="Proteomes" id="UP000478052"/>
    </source>
</evidence>
<accession>A0A6G0Y6P2</accession>
<feature type="non-terminal residue" evidence="2">
    <location>
        <position position="561"/>
    </location>
</feature>
<dbReference type="InterPro" id="IPR049012">
    <property type="entry name" value="Mutator_transp_dom"/>
</dbReference>
<protein>
    <submittedName>
        <fullName evidence="2">Alkaline nuclease</fullName>
    </submittedName>
</protein>
<evidence type="ECO:0000259" key="1">
    <source>
        <dbReference type="Pfam" id="PF20700"/>
    </source>
</evidence>
<dbReference type="Pfam" id="PF20700">
    <property type="entry name" value="Mutator"/>
    <property type="match status" value="1"/>
</dbReference>